<keyword evidence="6 7" id="KW-0472">Membrane</keyword>
<feature type="transmembrane region" description="Helical" evidence="7">
    <location>
        <begin position="85"/>
        <end position="105"/>
    </location>
</feature>
<evidence type="ECO:0000256" key="3">
    <source>
        <dbReference type="ARBA" id="ARBA00022692"/>
    </source>
</evidence>
<feature type="transmembrane region" description="Helical" evidence="7">
    <location>
        <begin position="56"/>
        <end position="73"/>
    </location>
</feature>
<proteinExistence type="inferred from homology"/>
<comment type="similarity">
    <text evidence="2">Belongs to the peptidase S54 family.</text>
</comment>
<dbReference type="GO" id="GO:0006508">
    <property type="term" value="P:proteolysis"/>
    <property type="evidence" value="ECO:0007669"/>
    <property type="project" value="UniProtKB-KW"/>
</dbReference>
<gene>
    <name evidence="9" type="ORF">WNY77_09035</name>
</gene>
<dbReference type="EC" id="3.4.21.105" evidence="9"/>
<feature type="transmembrane region" description="Helical" evidence="7">
    <location>
        <begin position="12"/>
        <end position="36"/>
    </location>
</feature>
<evidence type="ECO:0000256" key="4">
    <source>
        <dbReference type="ARBA" id="ARBA00022801"/>
    </source>
</evidence>
<evidence type="ECO:0000256" key="7">
    <source>
        <dbReference type="SAM" id="Phobius"/>
    </source>
</evidence>
<dbReference type="Gene3D" id="1.20.1540.10">
    <property type="entry name" value="Rhomboid-like"/>
    <property type="match status" value="1"/>
</dbReference>
<dbReference type="InterPro" id="IPR035952">
    <property type="entry name" value="Rhomboid-like_sf"/>
</dbReference>
<dbReference type="SUPFAM" id="SSF144091">
    <property type="entry name" value="Rhomboid-like"/>
    <property type="match status" value="1"/>
</dbReference>
<organism evidence="9 10">
    <name type="scientific">Paraglaciecola mesophila</name>
    <dbReference type="NCBI Taxonomy" id="197222"/>
    <lineage>
        <taxon>Bacteria</taxon>
        <taxon>Pseudomonadati</taxon>
        <taxon>Pseudomonadota</taxon>
        <taxon>Gammaproteobacteria</taxon>
        <taxon>Alteromonadales</taxon>
        <taxon>Alteromonadaceae</taxon>
        <taxon>Paraglaciecola</taxon>
    </lineage>
</organism>
<evidence type="ECO:0000256" key="6">
    <source>
        <dbReference type="ARBA" id="ARBA00023136"/>
    </source>
</evidence>
<sequence length="214" mass="23833">MFIPYKAEVEILVNPISNLLIIGFTFLFFISVYSGFTSIDSYILDGFNSSVLSHGFMHGGWGHILGNMFYLLLFGSAICSRIGNATFPTIYFTLIVCSGLIHLIFDGSPAIGASGAVNGVIGIYLFLYPRSKIKCMWTVIWAWGKTFSIRANWLIGFWFLKDLFGALYSEAPIAYVAHLGGLFSGVAIGWLMYKYNWVKRTSNEPNLAQVLSRS</sequence>
<feature type="transmembrane region" description="Helical" evidence="7">
    <location>
        <begin position="140"/>
        <end position="160"/>
    </location>
</feature>
<dbReference type="Proteomes" id="UP001461163">
    <property type="component" value="Unassembled WGS sequence"/>
</dbReference>
<evidence type="ECO:0000256" key="5">
    <source>
        <dbReference type="ARBA" id="ARBA00022989"/>
    </source>
</evidence>
<dbReference type="GO" id="GO:0008233">
    <property type="term" value="F:peptidase activity"/>
    <property type="evidence" value="ECO:0007669"/>
    <property type="project" value="UniProtKB-KW"/>
</dbReference>
<feature type="transmembrane region" description="Helical" evidence="7">
    <location>
        <begin position="172"/>
        <end position="193"/>
    </location>
</feature>
<keyword evidence="3 7" id="KW-0812">Transmembrane</keyword>
<feature type="transmembrane region" description="Helical" evidence="7">
    <location>
        <begin position="111"/>
        <end position="128"/>
    </location>
</feature>
<reference evidence="9 10" key="1">
    <citation type="submission" date="2024-03" db="EMBL/GenBank/DDBJ databases">
        <title>Community enrichment and isolation of bacterial strains for fucoidan degradation.</title>
        <authorList>
            <person name="Sichert A."/>
        </authorList>
    </citation>
    <scope>NUCLEOTIDE SEQUENCE [LARGE SCALE GENOMIC DNA]</scope>
    <source>
        <strain evidence="9 10">AS12</strain>
    </source>
</reference>
<keyword evidence="4 9" id="KW-0378">Hydrolase</keyword>
<dbReference type="PANTHER" id="PTHR43731">
    <property type="entry name" value="RHOMBOID PROTEASE"/>
    <property type="match status" value="1"/>
</dbReference>
<dbReference type="PANTHER" id="PTHR43731:SF14">
    <property type="entry name" value="PRESENILIN-ASSOCIATED RHOMBOID-LIKE PROTEIN, MITOCHONDRIAL"/>
    <property type="match status" value="1"/>
</dbReference>
<dbReference type="InterPro" id="IPR050925">
    <property type="entry name" value="Rhomboid_protease_S54"/>
</dbReference>
<keyword evidence="9" id="KW-0645">Protease</keyword>
<evidence type="ECO:0000256" key="1">
    <source>
        <dbReference type="ARBA" id="ARBA00004141"/>
    </source>
</evidence>
<feature type="domain" description="Peptidase S54 rhomboid" evidence="8">
    <location>
        <begin position="51"/>
        <end position="194"/>
    </location>
</feature>
<dbReference type="Pfam" id="PF01694">
    <property type="entry name" value="Rhomboid"/>
    <property type="match status" value="1"/>
</dbReference>
<dbReference type="InterPro" id="IPR022764">
    <property type="entry name" value="Peptidase_S54_rhomboid_dom"/>
</dbReference>
<evidence type="ECO:0000259" key="8">
    <source>
        <dbReference type="Pfam" id="PF01694"/>
    </source>
</evidence>
<name>A0ABU9SUJ4_9ALTE</name>
<dbReference type="EMBL" id="JBBMQS010000004">
    <property type="protein sequence ID" value="MEM5497535.1"/>
    <property type="molecule type" value="Genomic_DNA"/>
</dbReference>
<keyword evidence="10" id="KW-1185">Reference proteome</keyword>
<comment type="subcellular location">
    <subcellularLocation>
        <location evidence="1">Membrane</location>
        <topology evidence="1">Multi-pass membrane protein</topology>
    </subcellularLocation>
</comment>
<accession>A0ABU9SUJ4</accession>
<protein>
    <submittedName>
        <fullName evidence="9">Rhomboid family intramembrane serine protease</fullName>
        <ecNumber evidence="9">3.4.21.105</ecNumber>
    </submittedName>
</protein>
<evidence type="ECO:0000313" key="10">
    <source>
        <dbReference type="Proteomes" id="UP001461163"/>
    </source>
</evidence>
<evidence type="ECO:0000256" key="2">
    <source>
        <dbReference type="ARBA" id="ARBA00009045"/>
    </source>
</evidence>
<comment type="caution">
    <text evidence="9">The sequence shown here is derived from an EMBL/GenBank/DDBJ whole genome shotgun (WGS) entry which is preliminary data.</text>
</comment>
<evidence type="ECO:0000313" key="9">
    <source>
        <dbReference type="EMBL" id="MEM5497535.1"/>
    </source>
</evidence>
<keyword evidence="5 7" id="KW-1133">Transmembrane helix</keyword>
<dbReference type="RefSeq" id="WP_342881512.1">
    <property type="nucleotide sequence ID" value="NZ_JBBMQS010000004.1"/>
</dbReference>